<keyword evidence="1" id="KW-0479">Metal-binding</keyword>
<feature type="region of interest" description="Disordered" evidence="2">
    <location>
        <begin position="303"/>
        <end position="355"/>
    </location>
</feature>
<dbReference type="InterPro" id="IPR036875">
    <property type="entry name" value="Znf_CCHC_sf"/>
</dbReference>
<feature type="compositionally biased region" description="Low complexity" evidence="2">
    <location>
        <begin position="526"/>
        <end position="536"/>
    </location>
</feature>
<dbReference type="EMBL" id="JAPMOS010000182">
    <property type="protein sequence ID" value="KAJ4454140.1"/>
    <property type="molecule type" value="Genomic_DNA"/>
</dbReference>
<evidence type="ECO:0000313" key="4">
    <source>
        <dbReference type="EMBL" id="KAJ4454140.1"/>
    </source>
</evidence>
<feature type="compositionally biased region" description="Polar residues" evidence="2">
    <location>
        <begin position="545"/>
        <end position="560"/>
    </location>
</feature>
<feature type="compositionally biased region" description="Pro residues" evidence="2">
    <location>
        <begin position="393"/>
        <end position="409"/>
    </location>
</feature>
<dbReference type="Pfam" id="PF13650">
    <property type="entry name" value="Asp_protease_2"/>
    <property type="match status" value="1"/>
</dbReference>
<feature type="region of interest" description="Disordered" evidence="2">
    <location>
        <begin position="755"/>
        <end position="841"/>
    </location>
</feature>
<dbReference type="Proteomes" id="UP001141327">
    <property type="component" value="Unassembled WGS sequence"/>
</dbReference>
<dbReference type="SMART" id="SM00343">
    <property type="entry name" value="ZnF_C2HC"/>
    <property type="match status" value="1"/>
</dbReference>
<dbReference type="CDD" id="cd00303">
    <property type="entry name" value="retropepsin_like"/>
    <property type="match status" value="1"/>
</dbReference>
<keyword evidence="1" id="KW-0863">Zinc-finger</keyword>
<evidence type="ECO:0000256" key="1">
    <source>
        <dbReference type="PROSITE-ProRule" id="PRU00047"/>
    </source>
</evidence>
<name>A0ABQ8UBG3_9EUKA</name>
<dbReference type="SUPFAM" id="SSF57756">
    <property type="entry name" value="Retrovirus zinc finger-like domains"/>
    <property type="match status" value="1"/>
</dbReference>
<feature type="region of interest" description="Disordered" evidence="2">
    <location>
        <begin position="510"/>
        <end position="573"/>
    </location>
</feature>
<reference evidence="4" key="1">
    <citation type="journal article" date="2022" name="bioRxiv">
        <title>Genomics of Preaxostyla Flagellates Illuminates Evolutionary Transitions and the Path Towards Mitochondrial Loss.</title>
        <authorList>
            <person name="Novak L.V.F."/>
            <person name="Treitli S.C."/>
            <person name="Pyrih J."/>
            <person name="Halakuc P."/>
            <person name="Pipaliya S.V."/>
            <person name="Vacek V."/>
            <person name="Brzon O."/>
            <person name="Soukal P."/>
            <person name="Eme L."/>
            <person name="Dacks J.B."/>
            <person name="Karnkowska A."/>
            <person name="Elias M."/>
            <person name="Hampl V."/>
        </authorList>
    </citation>
    <scope>NUCLEOTIDE SEQUENCE</scope>
    <source>
        <strain evidence="4">RCP-MX</strain>
    </source>
</reference>
<feature type="region of interest" description="Disordered" evidence="2">
    <location>
        <begin position="375"/>
        <end position="453"/>
    </location>
</feature>
<feature type="compositionally biased region" description="Low complexity" evidence="2">
    <location>
        <begin position="317"/>
        <end position="335"/>
    </location>
</feature>
<feature type="compositionally biased region" description="Basic and acidic residues" evidence="2">
    <location>
        <begin position="336"/>
        <end position="355"/>
    </location>
</feature>
<comment type="caution">
    <text evidence="4">The sequence shown here is derived from an EMBL/GenBank/DDBJ whole genome shotgun (WGS) entry which is preliminary data.</text>
</comment>
<evidence type="ECO:0000256" key="2">
    <source>
        <dbReference type="SAM" id="MobiDB-lite"/>
    </source>
</evidence>
<feature type="domain" description="CCHC-type" evidence="3">
    <location>
        <begin position="364"/>
        <end position="378"/>
    </location>
</feature>
<dbReference type="InterPro" id="IPR001878">
    <property type="entry name" value="Znf_CCHC"/>
</dbReference>
<feature type="compositionally biased region" description="Low complexity" evidence="2">
    <location>
        <begin position="789"/>
        <end position="827"/>
    </location>
</feature>
<sequence length="841" mass="90879">MPNRDGIGSGLDIIRKTITMEKVDAMVREIAVFEAGTFQFWRANFWKDGIIGAGNAPWPVGIIMVENAACREKYPVDGEAYARMKEMMTRQAGVHFGDVGKTEDCCAMMAREVRKKVSRRLECLCNPRTYHKGECELAAEMGILDDVIRFTSAIKAFTDKHGDTTLVNPLSLISDDARVAITGLDDRPPTDLPTILKRLTELYRPVSPAACVEYLRTIVLHPSSAPLRGQVVVHYHAFKQMAEALGLPPNTVEKVFKDSFKGNLGRLFKDTVAALAKPPSNLRDLADQALKLAMDLDRLAELRPATTSSTRAPAVGRSTSRDASPARPSAAFVPTRPRDEPPDRPHLPRLTTEERERCAREGICFRCRIKGHLARDCPTFNTPPGTVLRHPSPKPQPPPQPQTQPPEPRPSTTAQPQASLLPLPQPAPQAPQASQGGYQTRYGRSVRPPDKFNPSAVREISVANTGADQYSPAQGDIVTRTRVSAAGLTASDEIAQALVHLGPRSYFPTPSRAPPHELPEQTGQVAAPASPSPAEAAHVRAIETPSPTAGQASAATNPGQQEKPRRSRVRVTAHDMANNKDLNLLIDTGAEVSVTSTTYAQSMGYRPEQCAPLRLAMADGSSTNVDQAIFPVITLDPQAPPRRATVYVINGRHPPDHIILGVPEIDGYAITVGSDTPVEWLGPREGEDLPDWPEPPPLPATNRKLQRWSTLLNEFNATVVYRPGNLNHVADCLSRLPGPSPTTPDVVKCLCALATTDPPDADDEDTDEDTNEDTDEDTDENTEDDEPPHSTATATKPPATAPTATPATTSATTSATATTPATTTPATTPLPPSPPLPQQAQ</sequence>
<organism evidence="4 5">
    <name type="scientific">Paratrimastix pyriformis</name>
    <dbReference type="NCBI Taxonomy" id="342808"/>
    <lineage>
        <taxon>Eukaryota</taxon>
        <taxon>Metamonada</taxon>
        <taxon>Preaxostyla</taxon>
        <taxon>Paratrimastigidae</taxon>
        <taxon>Paratrimastix</taxon>
    </lineage>
</organism>
<dbReference type="PROSITE" id="PS50158">
    <property type="entry name" value="ZF_CCHC"/>
    <property type="match status" value="1"/>
</dbReference>
<proteinExistence type="predicted"/>
<dbReference type="Pfam" id="PF00098">
    <property type="entry name" value="zf-CCHC"/>
    <property type="match status" value="1"/>
</dbReference>
<accession>A0ABQ8UBG3</accession>
<feature type="compositionally biased region" description="Acidic residues" evidence="2">
    <location>
        <begin position="759"/>
        <end position="786"/>
    </location>
</feature>
<dbReference type="InterPro" id="IPR021109">
    <property type="entry name" value="Peptidase_aspartic_dom_sf"/>
</dbReference>
<dbReference type="Gene3D" id="2.40.70.10">
    <property type="entry name" value="Acid Proteases"/>
    <property type="match status" value="1"/>
</dbReference>
<keyword evidence="5" id="KW-1185">Reference proteome</keyword>
<protein>
    <recommendedName>
        <fullName evidence="3">CCHC-type domain-containing protein</fullName>
    </recommendedName>
</protein>
<dbReference type="Gene3D" id="4.10.60.10">
    <property type="entry name" value="Zinc finger, CCHC-type"/>
    <property type="match status" value="1"/>
</dbReference>
<evidence type="ECO:0000259" key="3">
    <source>
        <dbReference type="PROSITE" id="PS50158"/>
    </source>
</evidence>
<gene>
    <name evidence="4" type="ORF">PAPYR_11235</name>
</gene>
<evidence type="ECO:0000313" key="5">
    <source>
        <dbReference type="Proteomes" id="UP001141327"/>
    </source>
</evidence>
<feature type="compositionally biased region" description="Pro residues" evidence="2">
    <location>
        <begin position="828"/>
        <end position="841"/>
    </location>
</feature>
<keyword evidence="1" id="KW-0862">Zinc</keyword>